<evidence type="ECO:0008006" key="4">
    <source>
        <dbReference type="Google" id="ProtNLM"/>
    </source>
</evidence>
<keyword evidence="1" id="KW-1133">Transmembrane helix</keyword>
<comment type="caution">
    <text evidence="2">The sequence shown here is derived from an EMBL/GenBank/DDBJ whole genome shotgun (WGS) entry which is preliminary data.</text>
</comment>
<organism evidence="2 3">
    <name type="scientific">Novosphingobium chloroacetimidivorans</name>
    <dbReference type="NCBI Taxonomy" id="1428314"/>
    <lineage>
        <taxon>Bacteria</taxon>
        <taxon>Pseudomonadati</taxon>
        <taxon>Pseudomonadota</taxon>
        <taxon>Alphaproteobacteria</taxon>
        <taxon>Sphingomonadales</taxon>
        <taxon>Sphingomonadaceae</taxon>
        <taxon>Novosphingobium</taxon>
    </lineage>
</organism>
<proteinExistence type="predicted"/>
<feature type="transmembrane region" description="Helical" evidence="1">
    <location>
        <begin position="127"/>
        <end position="146"/>
    </location>
</feature>
<feature type="transmembrane region" description="Helical" evidence="1">
    <location>
        <begin position="51"/>
        <end position="71"/>
    </location>
</feature>
<evidence type="ECO:0000256" key="1">
    <source>
        <dbReference type="SAM" id="Phobius"/>
    </source>
</evidence>
<dbReference type="EMBL" id="JACHLR010000010">
    <property type="protein sequence ID" value="MBB4859193.1"/>
    <property type="molecule type" value="Genomic_DNA"/>
</dbReference>
<keyword evidence="3" id="KW-1185">Reference proteome</keyword>
<dbReference type="AlphaFoldDB" id="A0A7W7NW54"/>
<name>A0A7W7NW54_9SPHN</name>
<keyword evidence="1" id="KW-0812">Transmembrane</keyword>
<keyword evidence="1" id="KW-0472">Membrane</keyword>
<evidence type="ECO:0000313" key="2">
    <source>
        <dbReference type="EMBL" id="MBB4859193.1"/>
    </source>
</evidence>
<reference evidence="2 3" key="1">
    <citation type="submission" date="2020-08" db="EMBL/GenBank/DDBJ databases">
        <title>Functional genomics of gut bacteria from endangered species of beetles.</title>
        <authorList>
            <person name="Carlos-Shanley C."/>
        </authorList>
    </citation>
    <scope>NUCLEOTIDE SEQUENCE [LARGE SCALE GENOMIC DNA]</scope>
    <source>
        <strain evidence="2 3">S00245</strain>
    </source>
</reference>
<dbReference type="Proteomes" id="UP000555448">
    <property type="component" value="Unassembled WGS sequence"/>
</dbReference>
<protein>
    <recommendedName>
        <fullName evidence="4">DUF983 domain-containing protein</fullName>
    </recommendedName>
</protein>
<accession>A0A7W7NW54</accession>
<sequence length="147" mass="16158">MNMASVPRTTCPYCRRVLSPWRHRRLFGLCGECHRPLALVPDFFRPPAYRIWNLLGIVYVVTLPIIGGALISLAIGDLPPRELVTVVSLVLLLWGATDLWDGYAGIRTHMVRTRTRVLENSAAVRVSAWKALAGAAALVIGITGLSI</sequence>
<evidence type="ECO:0000313" key="3">
    <source>
        <dbReference type="Proteomes" id="UP000555448"/>
    </source>
</evidence>
<gene>
    <name evidence="2" type="ORF">HNO88_002522</name>
</gene>
<dbReference type="RefSeq" id="WP_184245601.1">
    <property type="nucleotide sequence ID" value="NZ_JACHLR010000010.1"/>
</dbReference>
<feature type="transmembrane region" description="Helical" evidence="1">
    <location>
        <begin position="83"/>
        <end position="106"/>
    </location>
</feature>